<dbReference type="EMBL" id="CADCXV010000123">
    <property type="protein sequence ID" value="CAB0028324.1"/>
    <property type="molecule type" value="Genomic_DNA"/>
</dbReference>
<dbReference type="PANTHER" id="PTHR37984">
    <property type="entry name" value="PROTEIN CBG26694"/>
    <property type="match status" value="1"/>
</dbReference>
<dbReference type="OrthoDB" id="7551416at2759"/>
<protein>
    <submittedName>
        <fullName evidence="2">Uncharacterized protein</fullName>
    </submittedName>
</protein>
<name>A0A6H5I1M5_9HYME</name>
<evidence type="ECO:0000313" key="3">
    <source>
        <dbReference type="Proteomes" id="UP000479190"/>
    </source>
</evidence>
<reference evidence="2 3" key="1">
    <citation type="submission" date="2020-02" db="EMBL/GenBank/DDBJ databases">
        <authorList>
            <person name="Ferguson B K."/>
        </authorList>
    </citation>
    <scope>NUCLEOTIDE SEQUENCE [LARGE SCALE GENOMIC DNA]</scope>
</reference>
<dbReference type="PANTHER" id="PTHR37984:SF5">
    <property type="entry name" value="PROTEIN NYNRIN-LIKE"/>
    <property type="match status" value="1"/>
</dbReference>
<proteinExistence type="predicted"/>
<feature type="region of interest" description="Disordered" evidence="1">
    <location>
        <begin position="97"/>
        <end position="129"/>
    </location>
</feature>
<dbReference type="InterPro" id="IPR050951">
    <property type="entry name" value="Retrovirus_Pol_polyprotein"/>
</dbReference>
<sequence>MFLFDYRNIPHITTGRSPANIMYNRDLRTRLSCLKPCVHDQVENQQRRQILARPGNRKVNINVGDKVFMDAHGVRTEKRVPGQIVKQTAPSTFVVKSNSGAMHKRHADQLIKPPPRRSPRFAIKNEGKL</sequence>
<organism evidence="2 3">
    <name type="scientific">Trichogramma brassicae</name>
    <dbReference type="NCBI Taxonomy" id="86971"/>
    <lineage>
        <taxon>Eukaryota</taxon>
        <taxon>Metazoa</taxon>
        <taxon>Ecdysozoa</taxon>
        <taxon>Arthropoda</taxon>
        <taxon>Hexapoda</taxon>
        <taxon>Insecta</taxon>
        <taxon>Pterygota</taxon>
        <taxon>Neoptera</taxon>
        <taxon>Endopterygota</taxon>
        <taxon>Hymenoptera</taxon>
        <taxon>Apocrita</taxon>
        <taxon>Proctotrupomorpha</taxon>
        <taxon>Chalcidoidea</taxon>
        <taxon>Trichogrammatidae</taxon>
        <taxon>Trichogramma</taxon>
    </lineage>
</organism>
<evidence type="ECO:0000313" key="2">
    <source>
        <dbReference type="EMBL" id="CAB0028324.1"/>
    </source>
</evidence>
<accession>A0A6H5I1M5</accession>
<dbReference type="AlphaFoldDB" id="A0A6H5I1M5"/>
<dbReference type="Proteomes" id="UP000479190">
    <property type="component" value="Unassembled WGS sequence"/>
</dbReference>
<keyword evidence="3" id="KW-1185">Reference proteome</keyword>
<gene>
    <name evidence="2" type="ORF">TBRA_LOCUS518</name>
</gene>
<evidence type="ECO:0000256" key="1">
    <source>
        <dbReference type="SAM" id="MobiDB-lite"/>
    </source>
</evidence>